<feature type="transmembrane region" description="Helical" evidence="2">
    <location>
        <begin position="62"/>
        <end position="81"/>
    </location>
</feature>
<dbReference type="InterPro" id="IPR000160">
    <property type="entry name" value="GGDEF_dom"/>
</dbReference>
<dbReference type="OrthoDB" id="5115878at2"/>
<evidence type="ECO:0000256" key="2">
    <source>
        <dbReference type="SAM" id="Phobius"/>
    </source>
</evidence>
<protein>
    <submittedName>
        <fullName evidence="4">Diguanylate cyclase (GGDEF) domain-containing protein</fullName>
    </submittedName>
</protein>
<evidence type="ECO:0000313" key="5">
    <source>
        <dbReference type="Proteomes" id="UP000199039"/>
    </source>
</evidence>
<feature type="transmembrane region" description="Helical" evidence="2">
    <location>
        <begin position="93"/>
        <end position="110"/>
    </location>
</feature>
<dbReference type="SUPFAM" id="SSF55073">
    <property type="entry name" value="Nucleotide cyclase"/>
    <property type="match status" value="1"/>
</dbReference>
<keyword evidence="2" id="KW-0472">Membrane</keyword>
<reference evidence="4 5" key="1">
    <citation type="submission" date="2016-09" db="EMBL/GenBank/DDBJ databases">
        <authorList>
            <person name="Capua I."/>
            <person name="De Benedictis P."/>
            <person name="Joannis T."/>
            <person name="Lombin L.H."/>
            <person name="Cattoli G."/>
        </authorList>
    </citation>
    <scope>NUCLEOTIDE SEQUENCE [LARGE SCALE GENOMIC DNA]</scope>
    <source>
        <strain evidence="4 5">ISLP-3</strain>
    </source>
</reference>
<feature type="transmembrane region" description="Helical" evidence="2">
    <location>
        <begin position="153"/>
        <end position="176"/>
    </location>
</feature>
<accession>A0A1G6H6L3</accession>
<feature type="region of interest" description="Disordered" evidence="1">
    <location>
        <begin position="383"/>
        <end position="403"/>
    </location>
</feature>
<dbReference type="GO" id="GO:0071111">
    <property type="term" value="F:cyclic-guanylate-specific phosphodiesterase activity"/>
    <property type="evidence" value="ECO:0007669"/>
    <property type="project" value="InterPro"/>
</dbReference>
<feature type="transmembrane region" description="Helical" evidence="2">
    <location>
        <begin position="38"/>
        <end position="56"/>
    </location>
</feature>
<organism evidence="4 5">
    <name type="scientific">Sanguibacter gelidistatuariae</name>
    <dbReference type="NCBI Taxonomy" id="1814289"/>
    <lineage>
        <taxon>Bacteria</taxon>
        <taxon>Bacillati</taxon>
        <taxon>Actinomycetota</taxon>
        <taxon>Actinomycetes</taxon>
        <taxon>Micrococcales</taxon>
        <taxon>Sanguibacteraceae</taxon>
        <taxon>Sanguibacter</taxon>
    </lineage>
</organism>
<dbReference type="Gene3D" id="3.30.70.270">
    <property type="match status" value="1"/>
</dbReference>
<dbReference type="InterPro" id="IPR050706">
    <property type="entry name" value="Cyclic-di-GMP_PDE-like"/>
</dbReference>
<keyword evidence="2" id="KW-0812">Transmembrane</keyword>
<dbReference type="RefSeq" id="WP_093180923.1">
    <property type="nucleotide sequence ID" value="NZ_FMYH01000001.1"/>
</dbReference>
<proteinExistence type="predicted"/>
<feature type="transmembrane region" description="Helical" evidence="2">
    <location>
        <begin position="188"/>
        <end position="208"/>
    </location>
</feature>
<dbReference type="PANTHER" id="PTHR33121">
    <property type="entry name" value="CYCLIC DI-GMP PHOSPHODIESTERASE PDEF"/>
    <property type="match status" value="1"/>
</dbReference>
<dbReference type="NCBIfam" id="TIGR00254">
    <property type="entry name" value="GGDEF"/>
    <property type="match status" value="1"/>
</dbReference>
<dbReference type="SMART" id="SM00267">
    <property type="entry name" value="GGDEF"/>
    <property type="match status" value="1"/>
</dbReference>
<name>A0A1G6H6L3_9MICO</name>
<dbReference type="Pfam" id="PF00990">
    <property type="entry name" value="GGDEF"/>
    <property type="match status" value="1"/>
</dbReference>
<keyword evidence="2" id="KW-1133">Transmembrane helix</keyword>
<feature type="domain" description="GGDEF" evidence="3">
    <location>
        <begin position="252"/>
        <end position="384"/>
    </location>
</feature>
<dbReference type="EMBL" id="FMYH01000001">
    <property type="protein sequence ID" value="SDB89871.1"/>
    <property type="molecule type" value="Genomic_DNA"/>
</dbReference>
<dbReference type="AlphaFoldDB" id="A0A1G6H6L3"/>
<dbReference type="InterPro" id="IPR029787">
    <property type="entry name" value="Nucleotide_cyclase"/>
</dbReference>
<dbReference type="PROSITE" id="PS50887">
    <property type="entry name" value="GGDEF"/>
    <property type="match status" value="1"/>
</dbReference>
<evidence type="ECO:0000256" key="1">
    <source>
        <dbReference type="SAM" id="MobiDB-lite"/>
    </source>
</evidence>
<gene>
    <name evidence="4" type="ORF">SAMN05216410_0785</name>
</gene>
<dbReference type="Proteomes" id="UP000199039">
    <property type="component" value="Unassembled WGS sequence"/>
</dbReference>
<dbReference type="InterPro" id="IPR043128">
    <property type="entry name" value="Rev_trsase/Diguanyl_cyclase"/>
</dbReference>
<feature type="transmembrane region" description="Helical" evidence="2">
    <location>
        <begin position="6"/>
        <end position="26"/>
    </location>
</feature>
<evidence type="ECO:0000259" key="3">
    <source>
        <dbReference type="PROSITE" id="PS50887"/>
    </source>
</evidence>
<dbReference type="STRING" id="1814289.SAMN05216410_0785"/>
<dbReference type="PANTHER" id="PTHR33121:SF70">
    <property type="entry name" value="SIGNALING PROTEIN YKOW"/>
    <property type="match status" value="1"/>
</dbReference>
<feature type="transmembrane region" description="Helical" evidence="2">
    <location>
        <begin position="122"/>
        <end position="141"/>
    </location>
</feature>
<sequence>MTLDPQTLSVATGIVVLTAGMVFVLETIFRRDSTTSRLWSLAYLAGILTSVSYMLWATLPTAWWAVAVGNGAFVVSAGAIWSGCRSFNGRRSLIGVVLLAGALAAGAVVLDGPDGGEWAGAHVWLLGVGTFSALGVAETFTRSMRRDINARGLSVVLIAEGVLFLTRFVVLVGWGTEHVVFSTYLGTTPMSVVTIVLMIVAAVTMSVMRSEAGPRARMGGTARVFSRRGLINVDVLEQVLDDCLARAAESEEAFTLLHLHLDDLEEIGIAFGRSAADLVLDEYAATVRRVAPVSAIIGEAGAGRLLVAVPGTAPGEEITLATVLRRALLDVVVPEAPGAKVTASIGAATTHRLGYDVAQLSRAARAASDEATAAGGNRVASAEVRGGAVSEAAASGPAVLRES</sequence>
<evidence type="ECO:0000313" key="4">
    <source>
        <dbReference type="EMBL" id="SDB89871.1"/>
    </source>
</evidence>
<keyword evidence="5" id="KW-1185">Reference proteome</keyword>